<dbReference type="Pfam" id="PF00563">
    <property type="entry name" value="EAL"/>
    <property type="match status" value="1"/>
</dbReference>
<evidence type="ECO:0000259" key="1">
    <source>
        <dbReference type="PROSITE" id="PS50883"/>
    </source>
</evidence>
<proteinExistence type="predicted"/>
<dbReference type="AlphaFoldDB" id="A0A2P7QR62"/>
<dbReference type="PANTHER" id="PTHR33121">
    <property type="entry name" value="CYCLIC DI-GMP PHOSPHODIESTERASE PDEF"/>
    <property type="match status" value="1"/>
</dbReference>
<dbReference type="SMART" id="SM00267">
    <property type="entry name" value="GGDEF"/>
    <property type="match status" value="1"/>
</dbReference>
<dbReference type="InterPro" id="IPR029787">
    <property type="entry name" value="Nucleotide_cyclase"/>
</dbReference>
<dbReference type="Pfam" id="PF00990">
    <property type="entry name" value="GGDEF"/>
    <property type="match status" value="1"/>
</dbReference>
<dbReference type="InterPro" id="IPR003018">
    <property type="entry name" value="GAF"/>
</dbReference>
<dbReference type="InterPro" id="IPR029016">
    <property type="entry name" value="GAF-like_dom_sf"/>
</dbReference>
<dbReference type="PANTHER" id="PTHR33121:SF19">
    <property type="entry name" value="CYCLIC DI-GMP PHOSPHODIESTERASE PA2567"/>
    <property type="match status" value="1"/>
</dbReference>
<dbReference type="RefSeq" id="WP_106512604.1">
    <property type="nucleotide sequence ID" value="NZ_PXYI01000003.1"/>
</dbReference>
<dbReference type="InterPro" id="IPR043128">
    <property type="entry name" value="Rev_trsase/Diguanyl_cyclase"/>
</dbReference>
<dbReference type="Gene3D" id="3.20.20.450">
    <property type="entry name" value="EAL domain"/>
    <property type="match status" value="1"/>
</dbReference>
<evidence type="ECO:0000313" key="2">
    <source>
        <dbReference type="EMBL" id="PSJ40452.1"/>
    </source>
</evidence>
<dbReference type="InterPro" id="IPR050706">
    <property type="entry name" value="Cyclic-di-GMP_PDE-like"/>
</dbReference>
<organism evidence="2 3">
    <name type="scientific">Allosphingosinicella deserti</name>
    <dbReference type="NCBI Taxonomy" id="2116704"/>
    <lineage>
        <taxon>Bacteria</taxon>
        <taxon>Pseudomonadati</taxon>
        <taxon>Pseudomonadota</taxon>
        <taxon>Alphaproteobacteria</taxon>
        <taxon>Sphingomonadales</taxon>
        <taxon>Sphingomonadaceae</taxon>
        <taxon>Allosphingosinicella</taxon>
    </lineage>
</organism>
<dbReference type="GO" id="GO:0071111">
    <property type="term" value="F:cyclic-guanylate-specific phosphodiesterase activity"/>
    <property type="evidence" value="ECO:0007669"/>
    <property type="project" value="InterPro"/>
</dbReference>
<keyword evidence="3" id="KW-1185">Reference proteome</keyword>
<gene>
    <name evidence="2" type="ORF">C7I55_08940</name>
</gene>
<dbReference type="OrthoDB" id="9793210at2"/>
<dbReference type="InterPro" id="IPR001633">
    <property type="entry name" value="EAL_dom"/>
</dbReference>
<feature type="domain" description="EAL" evidence="1">
    <location>
        <begin position="330"/>
        <end position="584"/>
    </location>
</feature>
<dbReference type="Gene3D" id="3.30.70.270">
    <property type="match status" value="1"/>
</dbReference>
<dbReference type="InterPro" id="IPR035919">
    <property type="entry name" value="EAL_sf"/>
</dbReference>
<sequence length="590" mass="63048">MQIDMAAEAARLDVLRQLNLLDTPPSESFDRITRMAAQVFGLPVAAVSLTDHDRQWFKSRVGIDHWSIPRETAPCAEVALTRQTLVLPDLLEDECYATSVLAGQGVRFYAGAPLITSDGHGLGALCVLGTEPREVTEAEMAALSDLAAMVMSQIELQHAFGRIDAASGLPNRVQLREDLDDLARDDAGAERLMVLIDLARAEQLNSGLRVLGPSYVDTMVEHAARLIRGAVPAGTRVYHVSATQFALLAPAGADPHACLAAIHRHLAAGNSRHERHLAASISIGAAPFAIGEGAAADILRGAYGAALDARARKLPFAVYSAAEDDAHQRRYRLLHDFETALTRPGQLRLAVQPRIDVASGRCVGGEALLRWRHPTLGDVSPAEFIPIVEHSALAATLTRWVIETAATHLATWQRAGLALKLSVNIFAANLDEPDFADLVQSSLKRHHVAAGSLELELTESAAIADTDRSMAQLAILAEAGIGIAIDDFGTGYSSLAYLQSLPADTVKIDQSFVRGIEDNQRAAALVASMVALSRGLGYRVVAEGVETAQAMTLLKAIGCDEAQGYLLARPMDVDAFEAWVAADDQESVAA</sequence>
<dbReference type="EMBL" id="PXYI01000003">
    <property type="protein sequence ID" value="PSJ40452.1"/>
    <property type="molecule type" value="Genomic_DNA"/>
</dbReference>
<dbReference type="SMART" id="SM00065">
    <property type="entry name" value="GAF"/>
    <property type="match status" value="1"/>
</dbReference>
<dbReference type="SUPFAM" id="SSF55781">
    <property type="entry name" value="GAF domain-like"/>
    <property type="match status" value="1"/>
</dbReference>
<dbReference type="SMART" id="SM00052">
    <property type="entry name" value="EAL"/>
    <property type="match status" value="1"/>
</dbReference>
<comment type="caution">
    <text evidence="2">The sequence shown here is derived from an EMBL/GenBank/DDBJ whole genome shotgun (WGS) entry which is preliminary data.</text>
</comment>
<dbReference type="Gene3D" id="3.30.450.40">
    <property type="match status" value="1"/>
</dbReference>
<reference evidence="2 3" key="1">
    <citation type="submission" date="2018-03" db="EMBL/GenBank/DDBJ databases">
        <title>The draft genome of Sphingosinicella sp. GL-C-18.</title>
        <authorList>
            <person name="Liu L."/>
            <person name="Li L."/>
            <person name="Liang L."/>
            <person name="Zhang X."/>
            <person name="Wang T."/>
        </authorList>
    </citation>
    <scope>NUCLEOTIDE SEQUENCE [LARGE SCALE GENOMIC DNA]</scope>
    <source>
        <strain evidence="2 3">GL-C-18</strain>
    </source>
</reference>
<protein>
    <submittedName>
        <fullName evidence="2">Sensor domain-containing phosphodiesterase</fullName>
    </submittedName>
</protein>
<name>A0A2P7QR62_9SPHN</name>
<dbReference type="Proteomes" id="UP000241167">
    <property type="component" value="Unassembled WGS sequence"/>
</dbReference>
<accession>A0A2P7QR62</accession>
<dbReference type="SUPFAM" id="SSF55073">
    <property type="entry name" value="Nucleotide cyclase"/>
    <property type="match status" value="1"/>
</dbReference>
<dbReference type="InterPro" id="IPR000160">
    <property type="entry name" value="GGDEF_dom"/>
</dbReference>
<dbReference type="CDD" id="cd01948">
    <property type="entry name" value="EAL"/>
    <property type="match status" value="1"/>
</dbReference>
<evidence type="ECO:0000313" key="3">
    <source>
        <dbReference type="Proteomes" id="UP000241167"/>
    </source>
</evidence>
<dbReference type="PROSITE" id="PS50883">
    <property type="entry name" value="EAL"/>
    <property type="match status" value="1"/>
</dbReference>
<dbReference type="SUPFAM" id="SSF141868">
    <property type="entry name" value="EAL domain-like"/>
    <property type="match status" value="1"/>
</dbReference>
<dbReference type="Pfam" id="PF01590">
    <property type="entry name" value="GAF"/>
    <property type="match status" value="1"/>
</dbReference>